<sequence>MGSVLIVISAEPAPQREERLERMAARSPYRGRLQLLHLPGASVGIQARQDESTLYADDALVVACQGRVYDPAAKDADPYRMPSAERVAQRWRAVGSRCLSELDGDFGVWVYDRRRDLAYAALSLSMTRPLYMAQQRELIVLASEMRQVAAGAGIAQRLDLERVVEGLLAGGPVLALDRTEYVGIDRLLAPDLYRFALQGPSVAVEGAYWSPPAEQRFSADQAAELPAALLDVLSVCVDTLPRSTAFSLSSGYDSGALWAVAHRAGSTRADFRAYTLFHGGSASDEREVVRRLMSQTGTSAKFIDAARVKASAYAEAHSRQVDRLPQVATLHTMDLIGEAARADGMSCHATGFGVEAWLHASATYAADLLRRGNLAALLVDALRYRAYGARPAGRLSSALRFLRTAAAPPGSLLHRLRHRGRGAPYWLEPRWHDLSAAIDARLDRLYSYEGFGRGQKWLNLRLYAIGVGVERVEQLGERYGLELSTPFMHRRVTEFGFRVPARLLTGGRHPKDLLRRCAALALGAPPPWSLYKLVDQAYAADPDLPRGLGDASSWHLLQQEVVRPEVLRQLLDAAGADSKTERLRKSLAFSERSLRLYGL</sequence>
<comment type="caution">
    <text evidence="6">The sequence shown here is derived from an EMBL/GenBank/DDBJ whole genome shotgun (WGS) entry which is preliminary data.</text>
</comment>
<dbReference type="PANTHER" id="PTHR43284:SF1">
    <property type="entry name" value="ASPARAGINE SYNTHETASE"/>
    <property type="match status" value="1"/>
</dbReference>
<protein>
    <recommendedName>
        <fullName evidence="2">asparagine synthase (glutamine-hydrolyzing)</fullName>
        <ecNumber evidence="2">6.3.5.4</ecNumber>
    </recommendedName>
</protein>
<dbReference type="InterPro" id="IPR017932">
    <property type="entry name" value="GATase_2_dom"/>
</dbReference>
<name>A0ABS1CHQ2_9GAMM</name>
<dbReference type="EC" id="6.3.5.4" evidence="2"/>
<comment type="catalytic activity">
    <reaction evidence="3">
        <text>L-aspartate + L-glutamine + ATP + H2O = L-asparagine + L-glutamate + AMP + diphosphate + H(+)</text>
        <dbReference type="Rhea" id="RHEA:12228"/>
        <dbReference type="ChEBI" id="CHEBI:15377"/>
        <dbReference type="ChEBI" id="CHEBI:15378"/>
        <dbReference type="ChEBI" id="CHEBI:29985"/>
        <dbReference type="ChEBI" id="CHEBI:29991"/>
        <dbReference type="ChEBI" id="CHEBI:30616"/>
        <dbReference type="ChEBI" id="CHEBI:33019"/>
        <dbReference type="ChEBI" id="CHEBI:58048"/>
        <dbReference type="ChEBI" id="CHEBI:58359"/>
        <dbReference type="ChEBI" id="CHEBI:456215"/>
        <dbReference type="EC" id="6.3.5.4"/>
    </reaction>
</comment>
<evidence type="ECO:0000259" key="4">
    <source>
        <dbReference type="Pfam" id="PF00733"/>
    </source>
</evidence>
<dbReference type="SUPFAM" id="SSF56235">
    <property type="entry name" value="N-terminal nucleophile aminohydrolases (Ntn hydrolases)"/>
    <property type="match status" value="1"/>
</dbReference>
<dbReference type="InterPro" id="IPR001962">
    <property type="entry name" value="Asn_synthase"/>
</dbReference>
<organism evidence="6 7">
    <name type="scientific">Thiohalocapsa halophila</name>
    <dbReference type="NCBI Taxonomy" id="69359"/>
    <lineage>
        <taxon>Bacteria</taxon>
        <taxon>Pseudomonadati</taxon>
        <taxon>Pseudomonadota</taxon>
        <taxon>Gammaproteobacteria</taxon>
        <taxon>Chromatiales</taxon>
        <taxon>Chromatiaceae</taxon>
        <taxon>Thiohalocapsa</taxon>
    </lineage>
</organism>
<evidence type="ECO:0000256" key="1">
    <source>
        <dbReference type="ARBA" id="ARBA00005187"/>
    </source>
</evidence>
<dbReference type="InterPro" id="IPR014729">
    <property type="entry name" value="Rossmann-like_a/b/a_fold"/>
</dbReference>
<evidence type="ECO:0000256" key="2">
    <source>
        <dbReference type="ARBA" id="ARBA00012737"/>
    </source>
</evidence>
<dbReference type="EMBL" id="NRRV01000025">
    <property type="protein sequence ID" value="MBK1631362.1"/>
    <property type="molecule type" value="Genomic_DNA"/>
</dbReference>
<dbReference type="Pfam" id="PF00733">
    <property type="entry name" value="Asn_synthase"/>
    <property type="match status" value="1"/>
</dbReference>
<feature type="domain" description="Glutamine amidotransferase type-2" evidence="5">
    <location>
        <begin position="85"/>
        <end position="148"/>
    </location>
</feature>
<evidence type="ECO:0000313" key="7">
    <source>
        <dbReference type="Proteomes" id="UP000748752"/>
    </source>
</evidence>
<dbReference type="Gene3D" id="3.60.20.10">
    <property type="entry name" value="Glutamine Phosphoribosylpyrophosphate, subunit 1, domain 1"/>
    <property type="match status" value="1"/>
</dbReference>
<dbReference type="InterPro" id="IPR029055">
    <property type="entry name" value="Ntn_hydrolases_N"/>
</dbReference>
<keyword evidence="7" id="KW-1185">Reference proteome</keyword>
<dbReference type="InterPro" id="IPR051786">
    <property type="entry name" value="ASN_synthetase/amidase"/>
</dbReference>
<feature type="domain" description="Asparagine synthetase" evidence="4">
    <location>
        <begin position="246"/>
        <end position="520"/>
    </location>
</feature>
<dbReference type="SUPFAM" id="SSF52402">
    <property type="entry name" value="Adenine nucleotide alpha hydrolases-like"/>
    <property type="match status" value="1"/>
</dbReference>
<accession>A0ABS1CHQ2</accession>
<dbReference type="Pfam" id="PF13537">
    <property type="entry name" value="GATase_7"/>
    <property type="match status" value="1"/>
</dbReference>
<evidence type="ECO:0000313" key="6">
    <source>
        <dbReference type="EMBL" id="MBK1631362.1"/>
    </source>
</evidence>
<dbReference type="Proteomes" id="UP000748752">
    <property type="component" value="Unassembled WGS sequence"/>
</dbReference>
<proteinExistence type="predicted"/>
<gene>
    <name evidence="6" type="ORF">CKO31_11545</name>
</gene>
<reference evidence="6 7" key="1">
    <citation type="journal article" date="2020" name="Microorganisms">
        <title>Osmotic Adaptation and Compatible Solute Biosynthesis of Phototrophic Bacteria as Revealed from Genome Analyses.</title>
        <authorList>
            <person name="Imhoff J.F."/>
            <person name="Rahn T."/>
            <person name="Kunzel S."/>
            <person name="Keller A."/>
            <person name="Neulinger S.C."/>
        </authorList>
    </citation>
    <scope>NUCLEOTIDE SEQUENCE [LARGE SCALE GENOMIC DNA]</scope>
    <source>
        <strain evidence="6 7">DSM 6210</strain>
    </source>
</reference>
<dbReference type="Gene3D" id="3.40.50.620">
    <property type="entry name" value="HUPs"/>
    <property type="match status" value="1"/>
</dbReference>
<dbReference type="PANTHER" id="PTHR43284">
    <property type="entry name" value="ASPARAGINE SYNTHETASE (GLUTAMINE-HYDROLYZING)"/>
    <property type="match status" value="1"/>
</dbReference>
<evidence type="ECO:0000256" key="3">
    <source>
        <dbReference type="ARBA" id="ARBA00048741"/>
    </source>
</evidence>
<evidence type="ECO:0000259" key="5">
    <source>
        <dbReference type="Pfam" id="PF13537"/>
    </source>
</evidence>
<comment type="pathway">
    <text evidence="1">Amino-acid biosynthesis; L-asparagine biosynthesis; L-asparagine from L-aspartate (L-Gln route): step 1/1.</text>
</comment>